<keyword evidence="2" id="KW-0418">Kinase</keyword>
<dbReference type="EMBL" id="GGFL01015214">
    <property type="protein sequence ID" value="MBW79392.1"/>
    <property type="molecule type" value="Transcribed_RNA"/>
</dbReference>
<organism evidence="2">
    <name type="scientific">Anopheles darlingi</name>
    <name type="common">Mosquito</name>
    <dbReference type="NCBI Taxonomy" id="43151"/>
    <lineage>
        <taxon>Eukaryota</taxon>
        <taxon>Metazoa</taxon>
        <taxon>Ecdysozoa</taxon>
        <taxon>Arthropoda</taxon>
        <taxon>Hexapoda</taxon>
        <taxon>Insecta</taxon>
        <taxon>Pterygota</taxon>
        <taxon>Neoptera</taxon>
        <taxon>Endopterygota</taxon>
        <taxon>Diptera</taxon>
        <taxon>Nematocera</taxon>
        <taxon>Culicoidea</taxon>
        <taxon>Culicidae</taxon>
        <taxon>Anophelinae</taxon>
        <taxon>Anopheles</taxon>
    </lineage>
</organism>
<dbReference type="VEuPathDB" id="VectorBase:ADAR2_011996"/>
<dbReference type="SUPFAM" id="SSF48371">
    <property type="entry name" value="ARM repeat"/>
    <property type="match status" value="1"/>
</dbReference>
<feature type="domain" description="Serine/threonine-protein kinase mTOR" evidence="1">
    <location>
        <begin position="28"/>
        <end position="63"/>
    </location>
</feature>
<dbReference type="VEuPathDB" id="VectorBase:ADAC009079"/>
<dbReference type="GO" id="GO:0016301">
    <property type="term" value="F:kinase activity"/>
    <property type="evidence" value="ECO:0007669"/>
    <property type="project" value="UniProtKB-KW"/>
</dbReference>
<dbReference type="Gene3D" id="1.25.10.10">
    <property type="entry name" value="Leucine-rich Repeat Variant"/>
    <property type="match status" value="1"/>
</dbReference>
<reference evidence="2" key="1">
    <citation type="submission" date="2018-01" db="EMBL/GenBank/DDBJ databases">
        <title>An insight into the sialome of Amazonian anophelines.</title>
        <authorList>
            <person name="Ribeiro J.M."/>
            <person name="Scarpassa V."/>
            <person name="Calvo E."/>
        </authorList>
    </citation>
    <scope>NUCLEOTIDE SEQUENCE</scope>
</reference>
<protein>
    <submittedName>
        <fullName evidence="2">Putative dna-dependent protein kinase</fullName>
    </submittedName>
</protein>
<evidence type="ECO:0000259" key="1">
    <source>
        <dbReference type="Pfam" id="PF11865"/>
    </source>
</evidence>
<sequence>MLSDAGSTEKRAVALWTLGQLVSATGQVVQPYNKYPNLIDILINFLKTEQQLSIRRETIRVLGFASLRSSLSGVFRSLIRRM</sequence>
<proteinExistence type="predicted"/>
<dbReference type="InterPro" id="IPR016024">
    <property type="entry name" value="ARM-type_fold"/>
</dbReference>
<dbReference type="AlphaFoldDB" id="A0A2M4DPA8"/>
<dbReference type="Pfam" id="PF11865">
    <property type="entry name" value="mTOR_dom"/>
    <property type="match status" value="1"/>
</dbReference>
<accession>A0A2M4DPA8</accession>
<dbReference type="InterPro" id="IPR024585">
    <property type="entry name" value="mTOR_dom"/>
</dbReference>
<dbReference type="InterPro" id="IPR011989">
    <property type="entry name" value="ARM-like"/>
</dbReference>
<evidence type="ECO:0000313" key="2">
    <source>
        <dbReference type="EMBL" id="MBW79392.1"/>
    </source>
</evidence>
<keyword evidence="2" id="KW-0808">Transferase</keyword>
<name>A0A2M4DPA8_ANODA</name>